<keyword evidence="7" id="KW-1185">Reference proteome</keyword>
<dbReference type="EMBL" id="CP086719">
    <property type="protein sequence ID" value="WOO84299.1"/>
    <property type="molecule type" value="Genomic_DNA"/>
</dbReference>
<feature type="region of interest" description="Disordered" evidence="3">
    <location>
        <begin position="301"/>
        <end position="345"/>
    </location>
</feature>
<dbReference type="InterPro" id="IPR049326">
    <property type="entry name" value="Rhodopsin_dom_fungi"/>
</dbReference>
<dbReference type="GeneID" id="87810990"/>
<name>A0AAF1BPN7_9TREE</name>
<feature type="transmembrane region" description="Helical" evidence="4">
    <location>
        <begin position="867"/>
        <end position="892"/>
    </location>
</feature>
<gene>
    <name evidence="6" type="primary">gluP_3</name>
    <name evidence="6" type="ORF">LOC62_06G007819</name>
</gene>
<evidence type="ECO:0000313" key="7">
    <source>
        <dbReference type="Proteomes" id="UP000827549"/>
    </source>
</evidence>
<dbReference type="Pfam" id="PF20684">
    <property type="entry name" value="Fung_rhodopsin"/>
    <property type="match status" value="1"/>
</dbReference>
<dbReference type="Gene3D" id="1.20.1250.20">
    <property type="entry name" value="MFS general substrate transporter like domains"/>
    <property type="match status" value="2"/>
</dbReference>
<dbReference type="RefSeq" id="XP_062630325.1">
    <property type="nucleotide sequence ID" value="XM_062774341.1"/>
</dbReference>
<evidence type="ECO:0000256" key="4">
    <source>
        <dbReference type="SAM" id="Phobius"/>
    </source>
</evidence>
<dbReference type="Pfam" id="PF07690">
    <property type="entry name" value="MFS_1"/>
    <property type="match status" value="1"/>
</dbReference>
<feature type="region of interest" description="Disordered" evidence="3">
    <location>
        <begin position="446"/>
        <end position="492"/>
    </location>
</feature>
<feature type="transmembrane region" description="Helical" evidence="4">
    <location>
        <begin position="101"/>
        <end position="123"/>
    </location>
</feature>
<feature type="transmembrane region" description="Helical" evidence="4">
    <location>
        <begin position="135"/>
        <end position="156"/>
    </location>
</feature>
<reference evidence="6" key="1">
    <citation type="submission" date="2023-10" db="EMBL/GenBank/DDBJ databases">
        <authorList>
            <person name="Noh H."/>
        </authorList>
    </citation>
    <scope>NUCLEOTIDE SEQUENCE</scope>
    <source>
        <strain evidence="6">DUCC4014</strain>
    </source>
</reference>
<dbReference type="AlphaFoldDB" id="A0AAF1BPN7"/>
<feature type="domain" description="Rhodopsin" evidence="5">
    <location>
        <begin position="40"/>
        <end position="293"/>
    </location>
</feature>
<feature type="compositionally biased region" description="Basic and acidic residues" evidence="3">
    <location>
        <begin position="457"/>
        <end position="469"/>
    </location>
</feature>
<feature type="transmembrane region" description="Helical" evidence="4">
    <location>
        <begin position="213"/>
        <end position="235"/>
    </location>
</feature>
<feature type="transmembrane region" description="Helical" evidence="4">
    <location>
        <begin position="596"/>
        <end position="614"/>
    </location>
</feature>
<feature type="transmembrane region" description="Helical" evidence="4">
    <location>
        <begin position="842"/>
        <end position="861"/>
    </location>
</feature>
<dbReference type="GO" id="GO:0022857">
    <property type="term" value="F:transmembrane transporter activity"/>
    <property type="evidence" value="ECO:0007669"/>
    <property type="project" value="InterPro"/>
</dbReference>
<evidence type="ECO:0000259" key="5">
    <source>
        <dbReference type="Pfam" id="PF20684"/>
    </source>
</evidence>
<feature type="transmembrane region" description="Helical" evidence="4">
    <location>
        <begin position="620"/>
        <end position="637"/>
    </location>
</feature>
<keyword evidence="4" id="KW-0472">Membrane</keyword>
<feature type="transmembrane region" description="Helical" evidence="4">
    <location>
        <begin position="722"/>
        <end position="741"/>
    </location>
</feature>
<dbReference type="InterPro" id="IPR011701">
    <property type="entry name" value="MFS"/>
</dbReference>
<feature type="transmembrane region" description="Helical" evidence="4">
    <location>
        <begin position="813"/>
        <end position="830"/>
    </location>
</feature>
<dbReference type="PANTHER" id="PTHR43702">
    <property type="entry name" value="L-FUCOSE-PROTON SYMPORTER"/>
    <property type="match status" value="1"/>
</dbReference>
<dbReference type="SUPFAM" id="SSF103473">
    <property type="entry name" value="MFS general substrate transporter"/>
    <property type="match status" value="1"/>
</dbReference>
<evidence type="ECO:0000256" key="1">
    <source>
        <dbReference type="ARBA" id="ARBA00004429"/>
    </source>
</evidence>
<feature type="transmembrane region" description="Helical" evidence="4">
    <location>
        <begin position="551"/>
        <end position="575"/>
    </location>
</feature>
<evidence type="ECO:0000313" key="6">
    <source>
        <dbReference type="EMBL" id="WOO84299.1"/>
    </source>
</evidence>
<dbReference type="PANTHER" id="PTHR43702:SF13">
    <property type="entry name" value="MONOSACCHARIDE TRANSPORTER, PUTATIVE (AFU_ORTHOLOGUE AFUA_4G06630)-RELATED"/>
    <property type="match status" value="1"/>
</dbReference>
<feature type="transmembrane region" description="Helical" evidence="4">
    <location>
        <begin position="904"/>
        <end position="925"/>
    </location>
</feature>
<feature type="compositionally biased region" description="Low complexity" evidence="3">
    <location>
        <begin position="320"/>
        <end position="338"/>
    </location>
</feature>
<proteinExistence type="predicted"/>
<dbReference type="InterPro" id="IPR036259">
    <property type="entry name" value="MFS_trans_sf"/>
</dbReference>
<evidence type="ECO:0000256" key="2">
    <source>
        <dbReference type="ARBA" id="ARBA00022475"/>
    </source>
</evidence>
<sequence>MASDVEYSAGTGNPRHDDRSPAVLIVSSVFLAIATIFVALRCVSKFYIRKRADWDDWVTLLAWLFTVALSTCIIFAATVGMGKVDYLIKPEWVKPLKAATYAFPMFYNLSSMTAKTSVLLLYVRMASAHPFLRNASYAVLAIVNVSGMVLVFLNIFQCRPIKAAWDVQVEGTCMDTVTLFLASSPINILSDLAILVLPLPIITSLRMEIHQKIGLVLTFICLIFVAIVDVVRISFLQTALREQVSIGMSHVSANSRPPNYYYDIAYGTLWSAIECSVRVSCACALVLKPLLQKLKPAILSRGSNRSKNSNGHAASGGHNSNGNPLESNNGNGNGNANGNDKESMRSLQFTPKSPKVDQMPLQAILETDPDVPDEDTMDIFDLFRSGPPAGSTAGGSAIAAAIAQSGGTAIFGTGFGGGLTRIPSRRLSASGAMVAPLARMPSRGGIVAPLHRMGSGGRRDSNGGRRDSFNHPQPGPSPNPTNGSPHSSETIGLPLAPQRTKLSDRTILHPLKWLSRDDTPMEQTQQPTGKFFDFVQMGGRKPLTELSAREAWWPVLFVSILFFLWGFAYGLLGTLNSRILDVIGSSPSKAIALQSSYWIGYVVGPSTLGGYVLIHYGFKATFITGLTIYACGTMCFWPSSVLASYAGFFISNFIIACGLSILEVAANPFIALAGPGEYSESRLNFSQGIQGIGGVLSPILARKALFRNLEGRASLFDVQWCYLAVALFVIALALVFFYAPLSEATEDDMERETQLRMANAGLDPRGKAYGMSAKWFIIVFGVFCMSAYVGAQESVSYFWEPLLARFRPRDDEFWDLTIGHSVFAFGRFLASGAMFIGFTPRLILNICLIGSFITTLLAVVLPASHGTGAYVCLLLNMFLEAPVFPTVFATALRGAGRHTKPASIALTVAIGVGACVWESVTYGAWRAQNKDIHKAIVVVPILFGIQAIYSLTLTANVKLRRWVDPFWSRPAAHGPSELTFGTFEHPEQLEPDYGKQPALCKTELAII</sequence>
<feature type="transmembrane region" description="Helical" evidence="4">
    <location>
        <begin position="937"/>
        <end position="959"/>
    </location>
</feature>
<dbReference type="InterPro" id="IPR050375">
    <property type="entry name" value="MFS_TsgA-like"/>
</dbReference>
<keyword evidence="4" id="KW-0812">Transmembrane</keyword>
<protein>
    <submittedName>
        <fullName evidence="6">Glucose/galactose transporter</fullName>
    </submittedName>
</protein>
<feature type="compositionally biased region" description="Low complexity" evidence="3">
    <location>
        <begin position="301"/>
        <end position="311"/>
    </location>
</feature>
<feature type="transmembrane region" description="Helical" evidence="4">
    <location>
        <begin position="649"/>
        <end position="673"/>
    </location>
</feature>
<accession>A0AAF1BPN7</accession>
<comment type="subcellular location">
    <subcellularLocation>
        <location evidence="1">Cell inner membrane</location>
        <topology evidence="1">Multi-pass membrane protein</topology>
    </subcellularLocation>
</comment>
<feature type="transmembrane region" description="Helical" evidence="4">
    <location>
        <begin position="20"/>
        <end position="40"/>
    </location>
</feature>
<keyword evidence="4" id="KW-1133">Transmembrane helix</keyword>
<keyword evidence="2" id="KW-1003">Cell membrane</keyword>
<feature type="transmembrane region" description="Helical" evidence="4">
    <location>
        <begin position="176"/>
        <end position="201"/>
    </location>
</feature>
<dbReference type="Proteomes" id="UP000827549">
    <property type="component" value="Chromosome 6"/>
</dbReference>
<evidence type="ECO:0000256" key="3">
    <source>
        <dbReference type="SAM" id="MobiDB-lite"/>
    </source>
</evidence>
<dbReference type="GO" id="GO:0005886">
    <property type="term" value="C:plasma membrane"/>
    <property type="evidence" value="ECO:0007669"/>
    <property type="project" value="UniProtKB-SubCell"/>
</dbReference>
<organism evidence="6 7">
    <name type="scientific">Vanrija pseudolonga</name>
    <dbReference type="NCBI Taxonomy" id="143232"/>
    <lineage>
        <taxon>Eukaryota</taxon>
        <taxon>Fungi</taxon>
        <taxon>Dikarya</taxon>
        <taxon>Basidiomycota</taxon>
        <taxon>Agaricomycotina</taxon>
        <taxon>Tremellomycetes</taxon>
        <taxon>Trichosporonales</taxon>
        <taxon>Trichosporonaceae</taxon>
        <taxon>Vanrija</taxon>
    </lineage>
</organism>
<feature type="transmembrane region" description="Helical" evidence="4">
    <location>
        <begin position="60"/>
        <end position="81"/>
    </location>
</feature>
<feature type="transmembrane region" description="Helical" evidence="4">
    <location>
        <begin position="775"/>
        <end position="793"/>
    </location>
</feature>